<dbReference type="InterPro" id="IPR026960">
    <property type="entry name" value="RVT-Znf"/>
</dbReference>
<name>A0A8S9RDU7_BRACR</name>
<feature type="domain" description="Reverse transcriptase zinc-binding" evidence="1">
    <location>
        <begin position="72"/>
        <end position="154"/>
    </location>
</feature>
<protein>
    <recommendedName>
        <fullName evidence="1">Reverse transcriptase zinc-binding domain-containing protein</fullName>
    </recommendedName>
</protein>
<dbReference type="Pfam" id="PF13966">
    <property type="entry name" value="zf-RVT"/>
    <property type="match status" value="1"/>
</dbReference>
<dbReference type="EMBL" id="QGKX02000095">
    <property type="protein sequence ID" value="KAF3570827.1"/>
    <property type="molecule type" value="Genomic_DNA"/>
</dbReference>
<evidence type="ECO:0000313" key="3">
    <source>
        <dbReference type="Proteomes" id="UP000712600"/>
    </source>
</evidence>
<dbReference type="Proteomes" id="UP000712600">
    <property type="component" value="Unassembled WGS sequence"/>
</dbReference>
<dbReference type="AlphaFoldDB" id="A0A8S9RDU7"/>
<accession>A0A8S9RDU7</accession>
<organism evidence="2 3">
    <name type="scientific">Brassica cretica</name>
    <name type="common">Mustard</name>
    <dbReference type="NCBI Taxonomy" id="69181"/>
    <lineage>
        <taxon>Eukaryota</taxon>
        <taxon>Viridiplantae</taxon>
        <taxon>Streptophyta</taxon>
        <taxon>Embryophyta</taxon>
        <taxon>Tracheophyta</taxon>
        <taxon>Spermatophyta</taxon>
        <taxon>Magnoliopsida</taxon>
        <taxon>eudicotyledons</taxon>
        <taxon>Gunneridae</taxon>
        <taxon>Pentapetalae</taxon>
        <taxon>rosids</taxon>
        <taxon>malvids</taxon>
        <taxon>Brassicales</taxon>
        <taxon>Brassicaceae</taxon>
        <taxon>Brassiceae</taxon>
        <taxon>Brassica</taxon>
    </lineage>
</organism>
<comment type="caution">
    <text evidence="2">The sequence shown here is derived from an EMBL/GenBank/DDBJ whole genome shotgun (WGS) entry which is preliminary data.</text>
</comment>
<sequence length="221" mass="25618">MSRYWLRSASDSSVRSWSDIWHPIGRLIEVVGDQGRLKLGIARTACIADVLEESVEDSVLWKSNDKTYGKVFSVSSTLEMVRVRREHVPWHRLLWFAQGIPRFTFIVWLAIRDQLSTGVKMRAWDHVQGCLFCGEQEETRDHLYFVCPYTYTLWLEVIGTLLQPAPTPYWEENVNAIMAGSHDRDSISRSRSIIYGEKEMIEDTAGLLNRWVSLQRSLIKP</sequence>
<evidence type="ECO:0000313" key="2">
    <source>
        <dbReference type="EMBL" id="KAF3570827.1"/>
    </source>
</evidence>
<evidence type="ECO:0000259" key="1">
    <source>
        <dbReference type="Pfam" id="PF13966"/>
    </source>
</evidence>
<proteinExistence type="predicted"/>
<reference evidence="2" key="1">
    <citation type="submission" date="2019-12" db="EMBL/GenBank/DDBJ databases">
        <title>Genome sequencing and annotation of Brassica cretica.</title>
        <authorList>
            <person name="Studholme D.J."/>
            <person name="Sarris P."/>
        </authorList>
    </citation>
    <scope>NUCLEOTIDE SEQUENCE</scope>
    <source>
        <strain evidence="2">PFS-109/04</strain>
        <tissue evidence="2">Leaf</tissue>
    </source>
</reference>
<gene>
    <name evidence="2" type="ORF">F2Q69_00062339</name>
</gene>